<accession>A0ABP7UYC2</accession>
<reference evidence="2" key="1">
    <citation type="journal article" date="2019" name="Int. J. Syst. Evol. Microbiol.">
        <title>The Global Catalogue of Microorganisms (GCM) 10K type strain sequencing project: providing services to taxonomists for standard genome sequencing and annotation.</title>
        <authorList>
            <consortium name="The Broad Institute Genomics Platform"/>
            <consortium name="The Broad Institute Genome Sequencing Center for Infectious Disease"/>
            <person name="Wu L."/>
            <person name="Ma J."/>
        </authorList>
    </citation>
    <scope>NUCLEOTIDE SEQUENCE [LARGE SCALE GENOMIC DNA]</scope>
    <source>
        <strain evidence="2">JCM 17068</strain>
    </source>
</reference>
<organism evidence="1 2">
    <name type="scientific">Flavobacterium chungnamense</name>
    <dbReference type="NCBI Taxonomy" id="706182"/>
    <lineage>
        <taxon>Bacteria</taxon>
        <taxon>Pseudomonadati</taxon>
        <taxon>Bacteroidota</taxon>
        <taxon>Flavobacteriia</taxon>
        <taxon>Flavobacteriales</taxon>
        <taxon>Flavobacteriaceae</taxon>
        <taxon>Flavobacterium</taxon>
    </lineage>
</organism>
<evidence type="ECO:0000313" key="2">
    <source>
        <dbReference type="Proteomes" id="UP001500426"/>
    </source>
</evidence>
<dbReference type="Proteomes" id="UP001500426">
    <property type="component" value="Unassembled WGS sequence"/>
</dbReference>
<name>A0ABP7UYC2_9FLAO</name>
<proteinExistence type="predicted"/>
<protein>
    <submittedName>
        <fullName evidence="1">Uncharacterized protein</fullName>
    </submittedName>
</protein>
<comment type="caution">
    <text evidence="1">The sequence shown here is derived from an EMBL/GenBank/DDBJ whole genome shotgun (WGS) entry which is preliminary data.</text>
</comment>
<gene>
    <name evidence="1" type="ORF">GCM10022388_21760</name>
</gene>
<sequence>MYIAPTKMIEYRIDDLTFSLNEGNLFKNDLERFTISKVISNVNIPTPVNKGITG</sequence>
<evidence type="ECO:0000313" key="1">
    <source>
        <dbReference type="EMBL" id="GAA4054946.1"/>
    </source>
</evidence>
<keyword evidence="2" id="KW-1185">Reference proteome</keyword>
<dbReference type="EMBL" id="BAABCS010000020">
    <property type="protein sequence ID" value="GAA4054946.1"/>
    <property type="molecule type" value="Genomic_DNA"/>
</dbReference>